<evidence type="ECO:0000313" key="1">
    <source>
        <dbReference type="EMBL" id="AJI21919.1"/>
    </source>
</evidence>
<dbReference type="InterPro" id="IPR014794">
    <property type="entry name" value="DUF1779"/>
</dbReference>
<dbReference type="EMBL" id="CP009920">
    <property type="protein sequence ID" value="AJI21919.1"/>
    <property type="molecule type" value="Genomic_DNA"/>
</dbReference>
<dbReference type="RefSeq" id="WP_034648283.1">
    <property type="nucleotide sequence ID" value="NZ_BCVB01000009.1"/>
</dbReference>
<dbReference type="Gene3D" id="3.30.360.40">
    <property type="entry name" value="YwmB-like"/>
    <property type="match status" value="1"/>
</dbReference>
<evidence type="ECO:0008006" key="3">
    <source>
        <dbReference type="Google" id="ProtNLM"/>
    </source>
</evidence>
<dbReference type="SUPFAM" id="SSF143842">
    <property type="entry name" value="YwmB-like"/>
    <property type="match status" value="1"/>
</dbReference>
<accession>A0A0B6AQ50</accession>
<dbReference type="Proteomes" id="UP000031829">
    <property type="component" value="Chromosome"/>
</dbReference>
<evidence type="ECO:0000313" key="2">
    <source>
        <dbReference type="Proteomes" id="UP000031829"/>
    </source>
</evidence>
<dbReference type="Gene3D" id="3.30.2030.10">
    <property type="entry name" value="YwmB-like"/>
    <property type="match status" value="1"/>
</dbReference>
<dbReference type="AlphaFoldDB" id="A0A0B6AQ50"/>
<sequence>MFKKISVFLAIFITGLFVYHGSYVSNAQNNETTIEKIVHTLNKQHVSLTEVSLYAREEVKAVTDQKTFYSQAKSIKSNFRGFKWEVKRERDLWKAIGTRKSEDVNEVILLTYAIDEHSNAYISYHVTGQGLKEKNMTHFQNVFQTNYEKIFLSEPIIFSCVTGEINDKMESVLSVEIQDLLRAFNAKPVESLVEESFTSVSAYTGLWKEALQTKKQEMNLQIALRKTRMGGQTTIVVGTPIITSEY</sequence>
<dbReference type="GeneID" id="93645605"/>
<organism evidence="1 2">
    <name type="scientific">Priestia megaterium (strain ATCC 14581 / DSM 32 / CCUG 1817 / JCM 2506 / NBRC 15308 / NCIMB 9376 / NCTC 10342 / NRRL B-14308 / VKM B-512 / Ford 19)</name>
    <name type="common">Bacillus megaterium</name>
    <dbReference type="NCBI Taxonomy" id="1348623"/>
    <lineage>
        <taxon>Bacteria</taxon>
        <taxon>Bacillati</taxon>
        <taxon>Bacillota</taxon>
        <taxon>Bacilli</taxon>
        <taxon>Bacillales</taxon>
        <taxon>Bacillaceae</taxon>
        <taxon>Priestia</taxon>
    </lineage>
</organism>
<name>A0A0B6AQ50_PRIM2</name>
<gene>
    <name evidence="1" type="ORF">BG04_2139</name>
</gene>
<dbReference type="HOGENOM" id="CLU_080921_0_0_9"/>
<proteinExistence type="predicted"/>
<dbReference type="InterPro" id="IPR036209">
    <property type="entry name" value="YwmB-like_sf"/>
</dbReference>
<reference evidence="1 2" key="1">
    <citation type="journal article" date="2015" name="Genome Announc.">
        <title>Complete genome sequences for 35 biothreat assay-relevant bacillus species.</title>
        <authorList>
            <person name="Johnson S.L."/>
            <person name="Daligault H.E."/>
            <person name="Davenport K.W."/>
            <person name="Jaissle J."/>
            <person name="Frey K.G."/>
            <person name="Ladner J.T."/>
            <person name="Broomall S.M."/>
            <person name="Bishop-Lilly K.A."/>
            <person name="Bruce D.C."/>
            <person name="Gibbons H.S."/>
            <person name="Coyne S.R."/>
            <person name="Lo C.C."/>
            <person name="Meincke L."/>
            <person name="Munk A.C."/>
            <person name="Koroleva G.I."/>
            <person name="Rosenzweig C.N."/>
            <person name="Palacios G.F."/>
            <person name="Redden C.L."/>
            <person name="Minogue T.D."/>
            <person name="Chain P.S."/>
        </authorList>
    </citation>
    <scope>NUCLEOTIDE SEQUENCE [LARGE SCALE GENOMIC DNA]</scope>
    <source>
        <strain evidence="2">ATCC 14581 / DSM 32 / JCM 2506 / NBRC 15308 / NCIMB 9376 / NCTC 10342 / NRRL B-14308 / VKM B-512</strain>
    </source>
</reference>
<dbReference type="Pfam" id="PF08680">
    <property type="entry name" value="DUF1779"/>
    <property type="match status" value="1"/>
</dbReference>
<protein>
    <recommendedName>
        <fullName evidence="3">TATA-box binding</fullName>
    </recommendedName>
</protein>
<dbReference type="KEGG" id="bmeg:BG04_2139"/>